<protein>
    <submittedName>
        <fullName evidence="1">Uncharacterized protein</fullName>
    </submittedName>
</protein>
<reference evidence="1" key="1">
    <citation type="submission" date="2021-01" db="EMBL/GenBank/DDBJ databases">
        <title>Genome seq and assembly of Tabrizicola sp. KVB23.</title>
        <authorList>
            <person name="Chhetri G."/>
        </authorList>
    </citation>
    <scope>NUCLEOTIDE SEQUENCE</scope>
    <source>
        <strain evidence="1">KVB23</strain>
    </source>
</reference>
<gene>
    <name evidence="1" type="ORF">JI744_11845</name>
</gene>
<dbReference type="EMBL" id="JAESVP010000005">
    <property type="protein sequence ID" value="MBL4928799.1"/>
    <property type="molecule type" value="Genomic_DNA"/>
</dbReference>
<evidence type="ECO:0000313" key="1">
    <source>
        <dbReference type="EMBL" id="MBL4928799.1"/>
    </source>
</evidence>
<dbReference type="RefSeq" id="WP_202661148.1">
    <property type="nucleotide sequence ID" value="NZ_JAESVP010000005.1"/>
</dbReference>
<sequence>MKDLNPISGNGRGLPGVLSPTVWGELRDFLTLALDAMGERPSDFDAAQLKEAVAYQRRAIRITHGAIEREGAMQ</sequence>
<comment type="caution">
    <text evidence="1">The sequence shown here is derived from an EMBL/GenBank/DDBJ whole genome shotgun (WGS) entry which is preliminary data.</text>
</comment>
<organism evidence="1 2">
    <name type="scientific">Fuscibacter oryzae</name>
    <dbReference type="NCBI Taxonomy" id="2803939"/>
    <lineage>
        <taxon>Bacteria</taxon>
        <taxon>Pseudomonadati</taxon>
        <taxon>Pseudomonadota</taxon>
        <taxon>Alphaproteobacteria</taxon>
        <taxon>Rhodobacterales</taxon>
        <taxon>Paracoccaceae</taxon>
        <taxon>Fuscibacter</taxon>
    </lineage>
</organism>
<dbReference type="Proteomes" id="UP000619033">
    <property type="component" value="Unassembled WGS sequence"/>
</dbReference>
<dbReference type="AlphaFoldDB" id="A0A8J7MVV6"/>
<keyword evidence="2" id="KW-1185">Reference proteome</keyword>
<evidence type="ECO:0000313" key="2">
    <source>
        <dbReference type="Proteomes" id="UP000619033"/>
    </source>
</evidence>
<accession>A0A8J7MVV6</accession>
<proteinExistence type="predicted"/>
<name>A0A8J7MVV6_9RHOB</name>